<keyword evidence="2" id="KW-1185">Reference proteome</keyword>
<proteinExistence type="predicted"/>
<dbReference type="Proteomes" id="UP001374584">
    <property type="component" value="Unassembled WGS sequence"/>
</dbReference>
<sequence>MSPRVRQRFNVTMRSCGAPRFNFSDKHKILNIFLLPLPILPCASASHHSQPFSVKRSFIASFTVTHFHSLGYENQIKTDANALLFLLFRFLLSLTCKFLD</sequence>
<name>A0AAN9MP15_PHACN</name>
<evidence type="ECO:0000313" key="1">
    <source>
        <dbReference type="EMBL" id="KAK7355663.1"/>
    </source>
</evidence>
<comment type="caution">
    <text evidence="1">The sequence shown here is derived from an EMBL/GenBank/DDBJ whole genome shotgun (WGS) entry which is preliminary data.</text>
</comment>
<protein>
    <submittedName>
        <fullName evidence="1">Uncharacterized protein</fullName>
    </submittedName>
</protein>
<reference evidence="1 2" key="1">
    <citation type="submission" date="2024-01" db="EMBL/GenBank/DDBJ databases">
        <title>The genomes of 5 underutilized Papilionoideae crops provide insights into root nodulation and disease resistanc.</title>
        <authorList>
            <person name="Jiang F."/>
        </authorList>
    </citation>
    <scope>NUCLEOTIDE SEQUENCE [LARGE SCALE GENOMIC DNA]</scope>
    <source>
        <strain evidence="1">JINMINGXINNONG_FW02</strain>
        <tissue evidence="1">Leaves</tissue>
    </source>
</reference>
<dbReference type="AlphaFoldDB" id="A0AAN9MP15"/>
<dbReference type="EMBL" id="JAYMYR010000006">
    <property type="protein sequence ID" value="KAK7355663.1"/>
    <property type="molecule type" value="Genomic_DNA"/>
</dbReference>
<gene>
    <name evidence="1" type="ORF">VNO80_14923</name>
</gene>
<organism evidence="1 2">
    <name type="scientific">Phaseolus coccineus</name>
    <name type="common">Scarlet runner bean</name>
    <name type="synonym">Phaseolus multiflorus</name>
    <dbReference type="NCBI Taxonomy" id="3886"/>
    <lineage>
        <taxon>Eukaryota</taxon>
        <taxon>Viridiplantae</taxon>
        <taxon>Streptophyta</taxon>
        <taxon>Embryophyta</taxon>
        <taxon>Tracheophyta</taxon>
        <taxon>Spermatophyta</taxon>
        <taxon>Magnoliopsida</taxon>
        <taxon>eudicotyledons</taxon>
        <taxon>Gunneridae</taxon>
        <taxon>Pentapetalae</taxon>
        <taxon>rosids</taxon>
        <taxon>fabids</taxon>
        <taxon>Fabales</taxon>
        <taxon>Fabaceae</taxon>
        <taxon>Papilionoideae</taxon>
        <taxon>50 kb inversion clade</taxon>
        <taxon>NPAAA clade</taxon>
        <taxon>indigoferoid/millettioid clade</taxon>
        <taxon>Phaseoleae</taxon>
        <taxon>Phaseolus</taxon>
    </lineage>
</organism>
<evidence type="ECO:0000313" key="2">
    <source>
        <dbReference type="Proteomes" id="UP001374584"/>
    </source>
</evidence>
<accession>A0AAN9MP15</accession>